<evidence type="ECO:0000313" key="3">
    <source>
        <dbReference type="Proteomes" id="UP001189624"/>
    </source>
</evidence>
<dbReference type="Gramene" id="rna-AYBTSS11_LOCUS2792">
    <property type="protein sequence ID" value="CAJ1885471.1"/>
    <property type="gene ID" value="gene-AYBTSS11_LOCUS2792"/>
</dbReference>
<reference evidence="2" key="1">
    <citation type="submission" date="2023-10" db="EMBL/GenBank/DDBJ databases">
        <authorList>
            <person name="Domelevo Entfellner J.-B."/>
        </authorList>
    </citation>
    <scope>NUCLEOTIDE SEQUENCE</scope>
</reference>
<sequence length="111" mass="12985">MRKLANDLTPLFFSLLFVIVLQKLCQMEVYSSLNFVVVVVLIRCKEEWKYLCQNMYGNQYFVMMLITKRERYPLGIRYGGKQSLLLVLGEDKGLCPEDATSEDDYTILLRT</sequence>
<evidence type="ECO:0000313" key="2">
    <source>
        <dbReference type="EMBL" id="CAJ1885471.1"/>
    </source>
</evidence>
<name>A0AA86S3V0_9FABA</name>
<protein>
    <submittedName>
        <fullName evidence="2">Uncharacterized protein</fullName>
    </submittedName>
</protein>
<dbReference type="EMBL" id="OY731398">
    <property type="protein sequence ID" value="CAJ1885471.1"/>
    <property type="molecule type" value="Genomic_DNA"/>
</dbReference>
<accession>A0AA86S3V0</accession>
<dbReference type="Proteomes" id="UP001189624">
    <property type="component" value="Chromosome 1"/>
</dbReference>
<dbReference type="AlphaFoldDB" id="A0AA86S3V0"/>
<gene>
    <name evidence="2" type="ORF">AYBTSS11_LOCUS2792</name>
</gene>
<keyword evidence="1" id="KW-0732">Signal</keyword>
<keyword evidence="3" id="KW-1185">Reference proteome</keyword>
<evidence type="ECO:0000256" key="1">
    <source>
        <dbReference type="SAM" id="SignalP"/>
    </source>
</evidence>
<organism evidence="2 3">
    <name type="scientific">Sphenostylis stenocarpa</name>
    <dbReference type="NCBI Taxonomy" id="92480"/>
    <lineage>
        <taxon>Eukaryota</taxon>
        <taxon>Viridiplantae</taxon>
        <taxon>Streptophyta</taxon>
        <taxon>Embryophyta</taxon>
        <taxon>Tracheophyta</taxon>
        <taxon>Spermatophyta</taxon>
        <taxon>Magnoliopsida</taxon>
        <taxon>eudicotyledons</taxon>
        <taxon>Gunneridae</taxon>
        <taxon>Pentapetalae</taxon>
        <taxon>rosids</taxon>
        <taxon>fabids</taxon>
        <taxon>Fabales</taxon>
        <taxon>Fabaceae</taxon>
        <taxon>Papilionoideae</taxon>
        <taxon>50 kb inversion clade</taxon>
        <taxon>NPAAA clade</taxon>
        <taxon>indigoferoid/millettioid clade</taxon>
        <taxon>Phaseoleae</taxon>
        <taxon>Sphenostylis</taxon>
    </lineage>
</organism>
<proteinExistence type="predicted"/>
<feature type="chain" id="PRO_5041636569" evidence="1">
    <location>
        <begin position="28"/>
        <end position="111"/>
    </location>
</feature>
<feature type="signal peptide" evidence="1">
    <location>
        <begin position="1"/>
        <end position="27"/>
    </location>
</feature>